<keyword evidence="4" id="KW-0963">Cytoplasm</keyword>
<dbReference type="InterPro" id="IPR010286">
    <property type="entry name" value="METTL16/RlmF"/>
</dbReference>
<evidence type="ECO:0000256" key="11">
    <source>
        <dbReference type="PIRSR" id="PIRSR037350-1"/>
    </source>
</evidence>
<evidence type="ECO:0000256" key="2">
    <source>
        <dbReference type="ARBA" id="ARBA00004496"/>
    </source>
</evidence>
<keyword evidence="8" id="KW-0694">RNA-binding</keyword>
<evidence type="ECO:0000313" key="12">
    <source>
        <dbReference type="EMBL" id="PFX18130.1"/>
    </source>
</evidence>
<dbReference type="GO" id="GO:0003723">
    <property type="term" value="F:RNA binding"/>
    <property type="evidence" value="ECO:0007669"/>
    <property type="project" value="UniProtKB-KW"/>
</dbReference>
<dbReference type="EC" id="2.1.1.-" evidence="10"/>
<dbReference type="GO" id="GO:0070475">
    <property type="term" value="P:rRNA base methylation"/>
    <property type="evidence" value="ECO:0007669"/>
    <property type="project" value="TreeGrafter"/>
</dbReference>
<evidence type="ECO:0000256" key="6">
    <source>
        <dbReference type="ARBA" id="ARBA00022679"/>
    </source>
</evidence>
<evidence type="ECO:0000256" key="9">
    <source>
        <dbReference type="ARBA" id="ARBA00023242"/>
    </source>
</evidence>
<feature type="binding site" evidence="11">
    <location>
        <position position="185"/>
    </location>
    <ligand>
        <name>S-adenosyl-L-methionine</name>
        <dbReference type="ChEBI" id="CHEBI:59789"/>
    </ligand>
</feature>
<dbReference type="CDD" id="cd02440">
    <property type="entry name" value="AdoMet_MTases"/>
    <property type="match status" value="1"/>
</dbReference>
<gene>
    <name evidence="12" type="primary">METTL16</name>
    <name evidence="12" type="ORF">AWC38_SpisGene17503</name>
</gene>
<evidence type="ECO:0000256" key="7">
    <source>
        <dbReference type="ARBA" id="ARBA00022691"/>
    </source>
</evidence>
<dbReference type="AlphaFoldDB" id="A0A2B4RNM8"/>
<reference evidence="13" key="1">
    <citation type="journal article" date="2017" name="bioRxiv">
        <title>Comparative analysis of the genomes of Stylophora pistillata and Acropora digitifera provides evidence for extensive differences between species of corals.</title>
        <authorList>
            <person name="Voolstra C.R."/>
            <person name="Li Y."/>
            <person name="Liew Y.J."/>
            <person name="Baumgarten S."/>
            <person name="Zoccola D."/>
            <person name="Flot J.-F."/>
            <person name="Tambutte S."/>
            <person name="Allemand D."/>
            <person name="Aranda M."/>
        </authorList>
    </citation>
    <scope>NUCLEOTIDE SEQUENCE [LARGE SCALE GENOMIC DNA]</scope>
</reference>
<organism evidence="12 13">
    <name type="scientific">Stylophora pistillata</name>
    <name type="common">Smooth cauliflower coral</name>
    <dbReference type="NCBI Taxonomy" id="50429"/>
    <lineage>
        <taxon>Eukaryota</taxon>
        <taxon>Metazoa</taxon>
        <taxon>Cnidaria</taxon>
        <taxon>Anthozoa</taxon>
        <taxon>Hexacorallia</taxon>
        <taxon>Scleractinia</taxon>
        <taxon>Astrocoeniina</taxon>
        <taxon>Pocilloporidae</taxon>
        <taxon>Stylophora</taxon>
    </lineage>
</organism>
<dbReference type="GO" id="GO:0005737">
    <property type="term" value="C:cytoplasm"/>
    <property type="evidence" value="ECO:0007669"/>
    <property type="project" value="UniProtKB-SubCell"/>
</dbReference>
<dbReference type="Gene3D" id="3.40.50.150">
    <property type="entry name" value="Vaccinia Virus protein VP39"/>
    <property type="match status" value="1"/>
</dbReference>
<sequence>MGFNDFMHPRNLYKNSPPDFRILAEKFEYFRKFAKENKGGEVSISFKNPEALRALTCALLESDFGLKLSIPLDRLIPTVPLRLNYILWIEDLLACLPEAQRHAVVRGFDIGSGASCIYPLLGAKLNNWHFLATEVDESSISYAKDNVKCNSLGGNIKVKKVTQGSFLKIPLEDEEIKEFDFCMCNPPFFISEFEAYYGNTRSDKRPPPSGVCTGTESETVTGGGEVEFVQGIIKDSLLLKEHFSWYTTMLGKKSSVAPILACLNENGIKRVTTTEFCQGHTMRWAVAWSFLPDVKVQESPSKRRKRNKKAKPFLFVIPNEFMTTSASCETETQIPDKVTDIGLHIKKILNELKVIVEEEEKEDKSKGIIALNCHACEMTWAHQSRKRRENLKKKVVSPEAKTSESLSGCVDEVVIQDSLDETKMQTVSETDAPNLEETRGNVNVCESQFSDSYWHPSNFIESDSNRGESPSRPLVSFTLRVGAGAEIASDFSRDVVVLEMMWVDGENKNDLYQLFQFLQNKILKGL</sequence>
<evidence type="ECO:0000256" key="3">
    <source>
        <dbReference type="ARBA" id="ARBA00005878"/>
    </source>
</evidence>
<feature type="binding site" evidence="11">
    <location>
        <position position="134"/>
    </location>
    <ligand>
        <name>S-adenosyl-L-methionine</name>
        <dbReference type="ChEBI" id="CHEBI:59789"/>
    </ligand>
</feature>
<name>A0A2B4RNM8_STYPI</name>
<keyword evidence="6 10" id="KW-0808">Transferase</keyword>
<dbReference type="InterPro" id="IPR029063">
    <property type="entry name" value="SAM-dependent_MTases_sf"/>
</dbReference>
<evidence type="ECO:0000256" key="1">
    <source>
        <dbReference type="ARBA" id="ARBA00004123"/>
    </source>
</evidence>
<keyword evidence="9" id="KW-0539">Nucleus</keyword>
<accession>A0A2B4RNM8</accession>
<evidence type="ECO:0000256" key="5">
    <source>
        <dbReference type="ARBA" id="ARBA00022603"/>
    </source>
</evidence>
<dbReference type="STRING" id="50429.A0A2B4RNM8"/>
<dbReference type="OrthoDB" id="514248at2759"/>
<dbReference type="PANTHER" id="PTHR13393">
    <property type="entry name" value="SAM-DEPENDENT METHYLTRANSFERASE"/>
    <property type="match status" value="1"/>
</dbReference>
<comment type="similarity">
    <text evidence="3 10">Belongs to the methyltransferase superfamily. METTL16/RlmF family.</text>
</comment>
<dbReference type="PANTHER" id="PTHR13393:SF0">
    <property type="entry name" value="RNA N6-ADENOSINE-METHYLTRANSFERASE METTL16"/>
    <property type="match status" value="1"/>
</dbReference>
<evidence type="ECO:0000313" key="13">
    <source>
        <dbReference type="Proteomes" id="UP000225706"/>
    </source>
</evidence>
<comment type="caution">
    <text evidence="12">The sequence shown here is derived from an EMBL/GenBank/DDBJ whole genome shotgun (WGS) entry which is preliminary data.</text>
</comment>
<protein>
    <recommendedName>
        <fullName evidence="10">U6 small nuclear RNA (adenine-(43)-N(6))-methyltransferase</fullName>
        <ecNumber evidence="10">2.1.1.-</ecNumber>
    </recommendedName>
</protein>
<feature type="binding site" evidence="11">
    <location>
        <position position="111"/>
    </location>
    <ligand>
        <name>S-adenosyl-L-methionine</name>
        <dbReference type="ChEBI" id="CHEBI:59789"/>
    </ligand>
</feature>
<dbReference type="GO" id="GO:0051254">
    <property type="term" value="P:positive regulation of RNA metabolic process"/>
    <property type="evidence" value="ECO:0007669"/>
    <property type="project" value="UniProtKB-ARBA"/>
</dbReference>
<dbReference type="GO" id="GO:0043488">
    <property type="term" value="P:regulation of mRNA stability"/>
    <property type="evidence" value="ECO:0007669"/>
    <property type="project" value="UniProtKB-ARBA"/>
</dbReference>
<dbReference type="Proteomes" id="UP000225706">
    <property type="component" value="Unassembled WGS sequence"/>
</dbReference>
<feature type="binding site" evidence="11">
    <location>
        <position position="82"/>
    </location>
    <ligand>
        <name>S-adenosyl-L-methionine</name>
        <dbReference type="ChEBI" id="CHEBI:59789"/>
    </ligand>
</feature>
<proteinExistence type="inferred from homology"/>
<keyword evidence="13" id="KW-1185">Reference proteome</keyword>
<dbReference type="SUPFAM" id="SSF53335">
    <property type="entry name" value="S-adenosyl-L-methionine-dependent methyltransferases"/>
    <property type="match status" value="1"/>
</dbReference>
<comment type="subcellular location">
    <subcellularLocation>
        <location evidence="2">Cytoplasm</location>
    </subcellularLocation>
    <subcellularLocation>
        <location evidence="1">Nucleus</location>
    </subcellularLocation>
</comment>
<evidence type="ECO:0000256" key="10">
    <source>
        <dbReference type="PIRNR" id="PIRNR037350"/>
    </source>
</evidence>
<evidence type="ECO:0000256" key="4">
    <source>
        <dbReference type="ARBA" id="ARBA00022490"/>
    </source>
</evidence>
<keyword evidence="7 11" id="KW-0949">S-adenosyl-L-methionine</keyword>
<dbReference type="PIRSF" id="PIRSF037350">
    <property type="entry name" value="Mtase_ZK1128_prd"/>
    <property type="match status" value="1"/>
</dbReference>
<dbReference type="InterPro" id="IPR017182">
    <property type="entry name" value="METTL16/PsiM"/>
</dbReference>
<dbReference type="EMBL" id="LSMT01000428">
    <property type="protein sequence ID" value="PFX18130.1"/>
    <property type="molecule type" value="Genomic_DNA"/>
</dbReference>
<dbReference type="Pfam" id="PF05971">
    <property type="entry name" value="Methyltransf_10"/>
    <property type="match status" value="1"/>
</dbReference>
<dbReference type="GO" id="GO:0001734">
    <property type="term" value="F:mRNA m(6)A methyltransferase activity"/>
    <property type="evidence" value="ECO:0007669"/>
    <property type="project" value="UniProtKB-ARBA"/>
</dbReference>
<dbReference type="GO" id="GO:0009896">
    <property type="term" value="P:positive regulation of catabolic process"/>
    <property type="evidence" value="ECO:0007669"/>
    <property type="project" value="UniProtKB-ARBA"/>
</dbReference>
<dbReference type="FunFam" id="3.40.50.150:FF:000062">
    <property type="entry name" value="U6 small nuclear RNA (adenine-(43)-N(6))-methyltransferase"/>
    <property type="match status" value="1"/>
</dbReference>
<evidence type="ECO:0000256" key="8">
    <source>
        <dbReference type="ARBA" id="ARBA00022884"/>
    </source>
</evidence>
<dbReference type="GO" id="GO:0006397">
    <property type="term" value="P:mRNA processing"/>
    <property type="evidence" value="ECO:0007669"/>
    <property type="project" value="UniProtKB-ARBA"/>
</dbReference>
<dbReference type="GO" id="GO:0005634">
    <property type="term" value="C:nucleus"/>
    <property type="evidence" value="ECO:0007669"/>
    <property type="project" value="UniProtKB-SubCell"/>
</dbReference>
<keyword evidence="5 10" id="KW-0489">Methyltransferase</keyword>